<dbReference type="RefSeq" id="WP_015692916.1">
    <property type="nucleotide sequence ID" value="NC_016940.1"/>
</dbReference>
<dbReference type="PANTHER" id="PTHR48101">
    <property type="entry name" value="METHYLMALONYL-COA MUTASE, MITOCHONDRIAL-RELATED"/>
    <property type="match status" value="1"/>
</dbReference>
<name>H6L6Q8_SAPGL</name>
<dbReference type="eggNOG" id="COG1884">
    <property type="taxonomic scope" value="Bacteria"/>
</dbReference>
<dbReference type="HOGENOM" id="CLU_009523_6_2_10"/>
<dbReference type="InterPro" id="IPR016176">
    <property type="entry name" value="Cbl-dep_enz_cat"/>
</dbReference>
<dbReference type="EMBL" id="CP002831">
    <property type="protein sequence ID" value="AFC25304.1"/>
    <property type="molecule type" value="Genomic_DNA"/>
</dbReference>
<reference evidence="2 3" key="1">
    <citation type="journal article" date="2012" name="Stand. Genomic Sci.">
        <title>Complete genome sequencing and analysis of Saprospira grandis str. Lewin, a predatory marine bacterium.</title>
        <authorList>
            <person name="Saw J.H."/>
            <person name="Yuryev A."/>
            <person name="Kanbe M."/>
            <person name="Hou S."/>
            <person name="Young A.G."/>
            <person name="Aizawa S."/>
            <person name="Alam M."/>
        </authorList>
    </citation>
    <scope>NUCLEOTIDE SEQUENCE [LARGE SCALE GENOMIC DNA]</scope>
    <source>
        <strain evidence="2 3">Lewin</strain>
    </source>
</reference>
<evidence type="ECO:0000313" key="3">
    <source>
        <dbReference type="Proteomes" id="UP000007519"/>
    </source>
</evidence>
<organism evidence="2 3">
    <name type="scientific">Saprospira grandis (strain Lewin)</name>
    <dbReference type="NCBI Taxonomy" id="984262"/>
    <lineage>
        <taxon>Bacteria</taxon>
        <taxon>Pseudomonadati</taxon>
        <taxon>Bacteroidota</taxon>
        <taxon>Saprospiria</taxon>
        <taxon>Saprospirales</taxon>
        <taxon>Saprospiraceae</taxon>
        <taxon>Saprospira</taxon>
    </lineage>
</organism>
<proteinExistence type="predicted"/>
<gene>
    <name evidence="2" type="ordered locus">SGRA_2576</name>
</gene>
<dbReference type="OrthoDB" id="9762378at2"/>
<dbReference type="GO" id="GO:0016866">
    <property type="term" value="F:intramolecular transferase activity"/>
    <property type="evidence" value="ECO:0007669"/>
    <property type="project" value="InterPro"/>
</dbReference>
<evidence type="ECO:0000313" key="2">
    <source>
        <dbReference type="EMBL" id="AFC25304.1"/>
    </source>
</evidence>
<accession>H6L6Q8</accession>
<feature type="domain" description="Methylmalonyl-CoA mutase alpha/beta chain catalytic" evidence="1">
    <location>
        <begin position="222"/>
        <end position="357"/>
    </location>
</feature>
<dbReference type="InterPro" id="IPR006099">
    <property type="entry name" value="MeMalonylCoA_mutase_a/b_cat"/>
</dbReference>
<keyword evidence="3" id="KW-1185">Reference proteome</keyword>
<sequence>MSVENKINWSEFEGLSTEEWKASIEKYLKGKPLEELEQSIEEGYSIAPFYRKEEVEPLLLPSLNAPKTWAIAEKIEVAGDLAASKKAVAEALNGGANMLVLDFQKGKGKDIKEVLQGVHLNMISLKMQGEALGIFAEDYLRELGRFSYSSDLDLLLSGNSFQALSWQQLYGGTYPKLRAFQINICLKDGAITALSDALMEIKFAFEELRAAGAPPWDAQHYFQINFELEENYFRSISAIRAFKRLWLGVLEAQGLEKVSWPWIHAQAVVAERKEDLYWQMIANSTQALAAAVGQVNSLELPILGTAEQRPFARRIARNAQHLLQLESHLNEVEDPAAGAYYIEKYSQMLVKASWEQFLEKA</sequence>
<dbReference type="STRING" id="984262.SGRA_2576"/>
<dbReference type="Proteomes" id="UP000007519">
    <property type="component" value="Chromosome"/>
</dbReference>
<protein>
    <submittedName>
        <fullName evidence="2">Methylmalonyl-CoA mutase small subunit</fullName>
    </submittedName>
</protein>
<dbReference type="Gene3D" id="3.20.20.240">
    <property type="entry name" value="Methylmalonyl-CoA mutase"/>
    <property type="match status" value="2"/>
</dbReference>
<dbReference type="KEGG" id="sgn:SGRA_2576"/>
<dbReference type="SUPFAM" id="SSF51703">
    <property type="entry name" value="Cobalamin (vitamin B12)-dependent enzymes"/>
    <property type="match status" value="1"/>
</dbReference>
<dbReference type="Pfam" id="PF01642">
    <property type="entry name" value="MM_CoA_mutase"/>
    <property type="match status" value="1"/>
</dbReference>
<dbReference type="GO" id="GO:0031419">
    <property type="term" value="F:cobalamin binding"/>
    <property type="evidence" value="ECO:0007669"/>
    <property type="project" value="InterPro"/>
</dbReference>
<evidence type="ECO:0000259" key="1">
    <source>
        <dbReference type="Pfam" id="PF01642"/>
    </source>
</evidence>
<dbReference type="AlphaFoldDB" id="H6L6Q8"/>